<keyword evidence="2" id="KW-1133">Transmembrane helix</keyword>
<feature type="coiled-coil region" evidence="1">
    <location>
        <begin position="119"/>
        <end position="153"/>
    </location>
</feature>
<dbReference type="EMBL" id="BOLH01000020">
    <property type="protein sequence ID" value="GIC72647.1"/>
    <property type="molecule type" value="Genomic_DNA"/>
</dbReference>
<accession>A0ABD0ANT8</accession>
<gene>
    <name evidence="3" type="ORF">LF01B1_16620</name>
</gene>
<dbReference type="InterPro" id="IPR010026">
    <property type="entry name" value="Phage_holin_LL-H"/>
</dbReference>
<comment type="caution">
    <text evidence="3">The sequence shown here is derived from an EMBL/GenBank/DDBJ whole genome shotgun (WGS) entry which is preliminary data.</text>
</comment>
<organism evidence="3 4">
    <name type="scientific">Limosilactobacillus fermentum</name>
    <name type="common">Lactobacillus fermentum</name>
    <dbReference type="NCBI Taxonomy" id="1613"/>
    <lineage>
        <taxon>Bacteria</taxon>
        <taxon>Bacillati</taxon>
        <taxon>Bacillota</taxon>
        <taxon>Bacilli</taxon>
        <taxon>Lactobacillales</taxon>
        <taxon>Lactobacillaceae</taxon>
        <taxon>Limosilactobacillus</taxon>
    </lineage>
</organism>
<evidence type="ECO:0000256" key="1">
    <source>
        <dbReference type="SAM" id="Coils"/>
    </source>
</evidence>
<evidence type="ECO:0000313" key="4">
    <source>
        <dbReference type="Proteomes" id="UP000653631"/>
    </source>
</evidence>
<keyword evidence="1" id="KW-0175">Coiled coil</keyword>
<dbReference type="AlphaFoldDB" id="A0ABD0ANT8"/>
<dbReference type="RefSeq" id="WP_104878356.1">
    <property type="nucleotide sequence ID" value="NZ_BOLH01000020.1"/>
</dbReference>
<keyword evidence="2" id="KW-0472">Membrane</keyword>
<feature type="transmembrane region" description="Helical" evidence="2">
    <location>
        <begin position="6"/>
        <end position="25"/>
    </location>
</feature>
<name>A0ABD0ANT8_LIMFE</name>
<sequence>MEINSIADVITAVAAVSLPIIITYLSKWVKGNRTAETIVSILPNLAKDAVVAMQQLGVEKVIKGEAKKSHAVQIVKQALANLGFTNTDEATLQNAIEAAYAQLKADGTLDAYPQTTKSTDDTQAKITKTEAELASLKEQEATAQKQLDALKGAQN</sequence>
<evidence type="ECO:0008006" key="5">
    <source>
        <dbReference type="Google" id="ProtNLM"/>
    </source>
</evidence>
<protein>
    <recommendedName>
        <fullName evidence="5">Holin</fullName>
    </recommendedName>
</protein>
<keyword evidence="2" id="KW-0812">Transmembrane</keyword>
<evidence type="ECO:0000256" key="2">
    <source>
        <dbReference type="SAM" id="Phobius"/>
    </source>
</evidence>
<dbReference type="Pfam" id="PF09682">
    <property type="entry name" value="Phage_holin_6_1"/>
    <property type="match status" value="1"/>
</dbReference>
<dbReference type="NCBIfam" id="TIGR01673">
    <property type="entry name" value="holin_LLH"/>
    <property type="match status" value="1"/>
</dbReference>
<proteinExistence type="predicted"/>
<reference evidence="3 4" key="1">
    <citation type="submission" date="2021-01" db="EMBL/GenBank/DDBJ databases">
        <title>Development of a method for detection of lactic acid bacteria that cause putrefactive shochu mash.</title>
        <authorList>
            <person name="Takashita H."/>
            <person name="Fujihara E."/>
            <person name="Takayama K."/>
            <person name="Yamamoto H."/>
            <person name="Mizutani M."/>
            <person name="Kajiwara Y."/>
        </authorList>
    </citation>
    <scope>NUCLEOTIDE SEQUENCE [LARGE SCALE GENOMIC DNA]</scope>
    <source>
        <strain evidence="3 4">01-B1</strain>
    </source>
</reference>
<evidence type="ECO:0000313" key="3">
    <source>
        <dbReference type="EMBL" id="GIC72647.1"/>
    </source>
</evidence>
<dbReference type="Proteomes" id="UP000653631">
    <property type="component" value="Unassembled WGS sequence"/>
</dbReference>